<evidence type="ECO:0000313" key="2">
    <source>
        <dbReference type="Proteomes" id="UP001226434"/>
    </source>
</evidence>
<evidence type="ECO:0000313" key="1">
    <source>
        <dbReference type="EMBL" id="MDI3321307.1"/>
    </source>
</evidence>
<protein>
    <submittedName>
        <fullName evidence="1">Uncharacterized protein</fullName>
    </submittedName>
</protein>
<reference evidence="1 2" key="1">
    <citation type="submission" date="2023-05" db="EMBL/GenBank/DDBJ databases">
        <title>Genome sequence of Pinibacter sp. MAH-24.</title>
        <authorList>
            <person name="Huq M.A."/>
        </authorList>
    </citation>
    <scope>NUCLEOTIDE SEQUENCE [LARGE SCALE GENOMIC DNA]</scope>
    <source>
        <strain evidence="1 2">MAH-24</strain>
    </source>
</reference>
<proteinExistence type="predicted"/>
<keyword evidence="2" id="KW-1185">Reference proteome</keyword>
<dbReference type="Proteomes" id="UP001226434">
    <property type="component" value="Unassembled WGS sequence"/>
</dbReference>
<gene>
    <name evidence="1" type="ORF">QJ048_16040</name>
</gene>
<sequence>MTISEHIKNSTKQFKPTSQKINLYDPNVRNTCTRFFKIKDEKGNGFKLYDFSDRIMLETKVKTSLLFAINQPENICLANELLERNIYTNHSNDNSVLSCVDLIQQDIQEIQLQKNEALFVYRNVIKLLVDKARQLIPEIEFLQKIKLVIEDKFPDSVEIIDTSKIPKDLRDLVPYFEEWAISDDLERDEKIKKSSKSKLQKVVDIVNSKIKFVNNYLDSFGDEALPYEATLIMNLAELVAELTLPKR</sequence>
<name>A0ABT6RFF2_9BACT</name>
<dbReference type="RefSeq" id="WP_282335418.1">
    <property type="nucleotide sequence ID" value="NZ_JASBRG010000007.1"/>
</dbReference>
<organism evidence="1 2">
    <name type="scientific">Pinibacter soli</name>
    <dbReference type="NCBI Taxonomy" id="3044211"/>
    <lineage>
        <taxon>Bacteria</taxon>
        <taxon>Pseudomonadati</taxon>
        <taxon>Bacteroidota</taxon>
        <taxon>Chitinophagia</taxon>
        <taxon>Chitinophagales</taxon>
        <taxon>Chitinophagaceae</taxon>
        <taxon>Pinibacter</taxon>
    </lineage>
</organism>
<dbReference type="EMBL" id="JASBRG010000007">
    <property type="protein sequence ID" value="MDI3321307.1"/>
    <property type="molecule type" value="Genomic_DNA"/>
</dbReference>
<accession>A0ABT6RFF2</accession>
<comment type="caution">
    <text evidence="1">The sequence shown here is derived from an EMBL/GenBank/DDBJ whole genome shotgun (WGS) entry which is preliminary data.</text>
</comment>